<feature type="region of interest" description="Disordered" evidence="1">
    <location>
        <begin position="1"/>
        <end position="361"/>
    </location>
</feature>
<feature type="compositionally biased region" description="Low complexity" evidence="1">
    <location>
        <begin position="220"/>
        <end position="237"/>
    </location>
</feature>
<evidence type="ECO:0000313" key="3">
    <source>
        <dbReference type="Proteomes" id="UP000193689"/>
    </source>
</evidence>
<feature type="compositionally biased region" description="Pro residues" evidence="1">
    <location>
        <begin position="84"/>
        <end position="101"/>
    </location>
</feature>
<organism evidence="2 3">
    <name type="scientific">Pseudomassariella vexata</name>
    <dbReference type="NCBI Taxonomy" id="1141098"/>
    <lineage>
        <taxon>Eukaryota</taxon>
        <taxon>Fungi</taxon>
        <taxon>Dikarya</taxon>
        <taxon>Ascomycota</taxon>
        <taxon>Pezizomycotina</taxon>
        <taxon>Sordariomycetes</taxon>
        <taxon>Xylariomycetidae</taxon>
        <taxon>Amphisphaeriales</taxon>
        <taxon>Pseudomassariaceae</taxon>
        <taxon>Pseudomassariella</taxon>
    </lineage>
</organism>
<evidence type="ECO:0000256" key="1">
    <source>
        <dbReference type="SAM" id="MobiDB-lite"/>
    </source>
</evidence>
<feature type="compositionally biased region" description="Polar residues" evidence="1">
    <location>
        <begin position="119"/>
        <end position="130"/>
    </location>
</feature>
<dbReference type="OrthoDB" id="3357271at2759"/>
<dbReference type="Proteomes" id="UP000193689">
    <property type="component" value="Unassembled WGS sequence"/>
</dbReference>
<dbReference type="EMBL" id="MCFJ01000014">
    <property type="protein sequence ID" value="ORY59149.1"/>
    <property type="molecule type" value="Genomic_DNA"/>
</dbReference>
<dbReference type="STRING" id="1141098.A0A1Y2DIU1"/>
<reference evidence="2 3" key="1">
    <citation type="submission" date="2016-07" db="EMBL/GenBank/DDBJ databases">
        <title>Pervasive Adenine N6-methylation of Active Genes in Fungi.</title>
        <authorList>
            <consortium name="DOE Joint Genome Institute"/>
            <person name="Mondo S.J."/>
            <person name="Dannebaum R.O."/>
            <person name="Kuo R.C."/>
            <person name="Labutti K."/>
            <person name="Haridas S."/>
            <person name="Kuo A."/>
            <person name="Salamov A."/>
            <person name="Ahrendt S.R."/>
            <person name="Lipzen A."/>
            <person name="Sullivan W."/>
            <person name="Andreopoulos W.B."/>
            <person name="Clum A."/>
            <person name="Lindquist E."/>
            <person name="Daum C."/>
            <person name="Ramamoorthy G.K."/>
            <person name="Gryganskyi A."/>
            <person name="Culley D."/>
            <person name="Magnuson J.K."/>
            <person name="James T.Y."/>
            <person name="O'Malley M.A."/>
            <person name="Stajich J.E."/>
            <person name="Spatafora J.W."/>
            <person name="Visel A."/>
            <person name="Grigoriev I.V."/>
        </authorList>
    </citation>
    <scope>NUCLEOTIDE SEQUENCE [LARGE SCALE GENOMIC DNA]</scope>
    <source>
        <strain evidence="2 3">CBS 129021</strain>
    </source>
</reference>
<dbReference type="RefSeq" id="XP_040711843.1">
    <property type="nucleotide sequence ID" value="XM_040856682.1"/>
</dbReference>
<feature type="compositionally biased region" description="Low complexity" evidence="1">
    <location>
        <begin position="166"/>
        <end position="175"/>
    </location>
</feature>
<feature type="compositionally biased region" description="Low complexity" evidence="1">
    <location>
        <begin position="264"/>
        <end position="274"/>
    </location>
</feature>
<feature type="compositionally biased region" description="Polar residues" evidence="1">
    <location>
        <begin position="326"/>
        <end position="338"/>
    </location>
</feature>
<evidence type="ECO:0000313" key="2">
    <source>
        <dbReference type="EMBL" id="ORY59149.1"/>
    </source>
</evidence>
<accession>A0A1Y2DIU1</accession>
<dbReference type="InParanoid" id="A0A1Y2DIU1"/>
<proteinExistence type="predicted"/>
<dbReference type="AlphaFoldDB" id="A0A1Y2DIU1"/>
<keyword evidence="3" id="KW-1185">Reference proteome</keyword>
<dbReference type="PRINTS" id="PR01217">
    <property type="entry name" value="PRICHEXTENSN"/>
</dbReference>
<comment type="caution">
    <text evidence="2">The sequence shown here is derived from an EMBL/GenBank/DDBJ whole genome shotgun (WGS) entry which is preliminary data.</text>
</comment>
<name>A0A1Y2DIU1_9PEZI</name>
<dbReference type="GeneID" id="63772894"/>
<feature type="compositionally biased region" description="Pro residues" evidence="1">
    <location>
        <begin position="176"/>
        <end position="187"/>
    </location>
</feature>
<feature type="region of interest" description="Disordered" evidence="1">
    <location>
        <begin position="374"/>
        <end position="423"/>
    </location>
</feature>
<sequence>MTDWKGIVKKGWHPEKEGTSLKDQVSGLLGRGDKSSNPESHVSRPITELRDPSSFGPPPKRDPNAQPAYSHHNHEPATAYSAAAPPPPQSYIRPPPPPPPGSYQHQGAIEEPPAPSKPWSLNSTGLSTSHLPPPPSRRDGKTPPPTYAPNMAPPGGPPSLPPRLPPRSGANSPAPSHAPTPPSPTPPSGHLNQGAMSRLGAAGISVPGFGIGRSAPAPPARSSTSTPPPTNTSTSTSMKNGLSELQGRFSRLGSSSSKTTDHPSASTSTSATTSMKNGTTFAQKQAAMRTASNFHKDPSSVSLADARSSASTANNFRQRHGEQVASGLQTANSLNQRYGISERAGFGGGGKTDASDVADGEAAKPNTFGVMAAGLAAKKKPAPPPPRKKAELSSAGVGAGTQDQGGSSGPPPPPVPLATRPKF</sequence>
<feature type="compositionally biased region" description="Pro residues" evidence="1">
    <location>
        <begin position="142"/>
        <end position="165"/>
    </location>
</feature>
<gene>
    <name evidence="2" type="ORF">BCR38DRAFT_351967</name>
</gene>
<protein>
    <submittedName>
        <fullName evidence="2">Uncharacterized protein</fullName>
    </submittedName>
</protein>